<reference evidence="7 8" key="1">
    <citation type="submission" date="2019-06" db="EMBL/GenBank/DDBJ databases">
        <title>Genome sequence of Ureibacillus terrenus.</title>
        <authorList>
            <person name="Maclea K.S."/>
            <person name="Simoes M."/>
        </authorList>
    </citation>
    <scope>NUCLEOTIDE SEQUENCE [LARGE SCALE GENOMIC DNA]</scope>
    <source>
        <strain evidence="7 8">ATCC BAA-384</strain>
    </source>
</reference>
<evidence type="ECO:0000313" key="8">
    <source>
        <dbReference type="Proteomes" id="UP000315753"/>
    </source>
</evidence>
<keyword evidence="2" id="KW-0547">Nucleotide-binding</keyword>
<accession>A0A540V4A5</accession>
<keyword evidence="8" id="KW-1185">Reference proteome</keyword>
<keyword evidence="4" id="KW-0067">ATP-binding</keyword>
<dbReference type="GO" id="GO:0009229">
    <property type="term" value="P:thiamine diphosphate biosynthetic process"/>
    <property type="evidence" value="ECO:0007669"/>
    <property type="project" value="InterPro"/>
</dbReference>
<feature type="domain" description="Thiamin pyrophosphokinase thiamin-binding" evidence="6">
    <location>
        <begin position="147"/>
        <end position="213"/>
    </location>
</feature>
<dbReference type="RefSeq" id="WP_141601523.1">
    <property type="nucleotide sequence ID" value="NZ_JARMSB010000001.1"/>
</dbReference>
<dbReference type="EC" id="2.7.6.2" evidence="5"/>
<dbReference type="PANTHER" id="PTHR41299:SF1">
    <property type="entry name" value="THIAMINE PYROPHOSPHOKINASE"/>
    <property type="match status" value="1"/>
</dbReference>
<evidence type="ECO:0000256" key="4">
    <source>
        <dbReference type="ARBA" id="ARBA00022840"/>
    </source>
</evidence>
<dbReference type="GO" id="GO:0005524">
    <property type="term" value="F:ATP binding"/>
    <property type="evidence" value="ECO:0007669"/>
    <property type="project" value="UniProtKB-KW"/>
</dbReference>
<evidence type="ECO:0000313" key="7">
    <source>
        <dbReference type="EMBL" id="TQE91580.1"/>
    </source>
</evidence>
<evidence type="ECO:0000259" key="6">
    <source>
        <dbReference type="SMART" id="SM00983"/>
    </source>
</evidence>
<dbReference type="InterPro" id="IPR007373">
    <property type="entry name" value="Thiamin_PyroPKinase_B1-bd"/>
</dbReference>
<dbReference type="AlphaFoldDB" id="A0A540V4A5"/>
<gene>
    <name evidence="7" type="ORF">FKZ59_04365</name>
</gene>
<keyword evidence="3 7" id="KW-0418">Kinase</keyword>
<dbReference type="InterPro" id="IPR006282">
    <property type="entry name" value="Thi_PPkinase"/>
</dbReference>
<comment type="caution">
    <text evidence="7">The sequence shown here is derived from an EMBL/GenBank/DDBJ whole genome shotgun (WGS) entry which is preliminary data.</text>
</comment>
<proteinExistence type="predicted"/>
<dbReference type="Gene3D" id="3.40.50.10240">
    <property type="entry name" value="Thiamin pyrophosphokinase, catalytic domain"/>
    <property type="match status" value="1"/>
</dbReference>
<dbReference type="EMBL" id="VIGD01000004">
    <property type="protein sequence ID" value="TQE91580.1"/>
    <property type="molecule type" value="Genomic_DNA"/>
</dbReference>
<evidence type="ECO:0000256" key="2">
    <source>
        <dbReference type="ARBA" id="ARBA00022741"/>
    </source>
</evidence>
<evidence type="ECO:0000256" key="3">
    <source>
        <dbReference type="ARBA" id="ARBA00022777"/>
    </source>
</evidence>
<evidence type="ECO:0000256" key="1">
    <source>
        <dbReference type="ARBA" id="ARBA00022679"/>
    </source>
</evidence>
<dbReference type="GO" id="GO:0030975">
    <property type="term" value="F:thiamine binding"/>
    <property type="evidence" value="ECO:0007669"/>
    <property type="project" value="InterPro"/>
</dbReference>
<dbReference type="SUPFAM" id="SSF63999">
    <property type="entry name" value="Thiamin pyrophosphokinase, catalytic domain"/>
    <property type="match status" value="1"/>
</dbReference>
<dbReference type="OrthoDB" id="9804377at2"/>
<dbReference type="SUPFAM" id="SSF63862">
    <property type="entry name" value="Thiamin pyrophosphokinase, substrate-binding domain"/>
    <property type="match status" value="1"/>
</dbReference>
<dbReference type="GO" id="GO:0016301">
    <property type="term" value="F:kinase activity"/>
    <property type="evidence" value="ECO:0007669"/>
    <property type="project" value="UniProtKB-KW"/>
</dbReference>
<organism evidence="7 8">
    <name type="scientific">Ureibacillus terrenus</name>
    <dbReference type="NCBI Taxonomy" id="118246"/>
    <lineage>
        <taxon>Bacteria</taxon>
        <taxon>Bacillati</taxon>
        <taxon>Bacillota</taxon>
        <taxon>Bacilli</taxon>
        <taxon>Bacillales</taxon>
        <taxon>Caryophanaceae</taxon>
        <taxon>Ureibacillus</taxon>
    </lineage>
</organism>
<sequence length="220" mass="25210">MTKNKILICAGGPKYELCSFEGFKKEKGMYFIGADRGALYLLEEGIVPHEIIGDFDSLSEEEWELIRRKVKKIEKHRAEKDETDTDLALLKAITYNPKEILVTGVTGGRLDHFEAAVRSLYHMKSHYPHIEHKIINRHNEISMLLPGKHKIVKNDQYRYLSFFSFEQAVENVTLRGVKYETTAERIEVGSSRFTSNELVGEEGYISFSSGICLMIRSSDL</sequence>
<name>A0A540V4A5_9BACL</name>
<dbReference type="GO" id="GO:0004788">
    <property type="term" value="F:thiamine diphosphokinase activity"/>
    <property type="evidence" value="ECO:0007669"/>
    <property type="project" value="UniProtKB-UniRule"/>
</dbReference>
<dbReference type="CDD" id="cd07995">
    <property type="entry name" value="TPK"/>
    <property type="match status" value="1"/>
</dbReference>
<dbReference type="SMART" id="SM00983">
    <property type="entry name" value="TPK_B1_binding"/>
    <property type="match status" value="1"/>
</dbReference>
<dbReference type="Pfam" id="PF04263">
    <property type="entry name" value="TPK_catalytic"/>
    <property type="match status" value="1"/>
</dbReference>
<dbReference type="GO" id="GO:0006772">
    <property type="term" value="P:thiamine metabolic process"/>
    <property type="evidence" value="ECO:0007669"/>
    <property type="project" value="UniProtKB-UniRule"/>
</dbReference>
<dbReference type="Pfam" id="PF04265">
    <property type="entry name" value="TPK_B1_binding"/>
    <property type="match status" value="1"/>
</dbReference>
<dbReference type="InterPro" id="IPR053149">
    <property type="entry name" value="TPK"/>
</dbReference>
<dbReference type="PANTHER" id="PTHR41299">
    <property type="entry name" value="THIAMINE PYROPHOSPHOKINASE"/>
    <property type="match status" value="1"/>
</dbReference>
<dbReference type="Proteomes" id="UP000315753">
    <property type="component" value="Unassembled WGS sequence"/>
</dbReference>
<protein>
    <recommendedName>
        <fullName evidence="5">Thiamine diphosphokinase</fullName>
        <ecNumber evidence="5">2.7.6.2</ecNumber>
    </recommendedName>
</protein>
<dbReference type="NCBIfam" id="TIGR01378">
    <property type="entry name" value="thi_PPkinase"/>
    <property type="match status" value="1"/>
</dbReference>
<dbReference type="InterPro" id="IPR036759">
    <property type="entry name" value="TPK_catalytic_sf"/>
</dbReference>
<keyword evidence="1 7" id="KW-0808">Transferase</keyword>
<dbReference type="InterPro" id="IPR007371">
    <property type="entry name" value="TPK_catalytic"/>
</dbReference>
<evidence type="ECO:0000256" key="5">
    <source>
        <dbReference type="NCBIfam" id="TIGR01378"/>
    </source>
</evidence>
<dbReference type="InterPro" id="IPR036371">
    <property type="entry name" value="TPK_B1-bd_sf"/>
</dbReference>